<comment type="function">
    <text evidence="7">Catalyzes the isomerization of 5-dehydro-4-deoxy-D-glucuronate to 3-deoxy-D-glycero-2,5-hexodiulosonate.</text>
</comment>
<comment type="similarity">
    <text evidence="3 7">Belongs to the KduI family.</text>
</comment>
<dbReference type="GO" id="GO:0045490">
    <property type="term" value="P:pectin catabolic process"/>
    <property type="evidence" value="ECO:0007669"/>
    <property type="project" value="UniProtKB-UniRule"/>
</dbReference>
<keyword evidence="5 7" id="KW-0862">Zinc</keyword>
<gene>
    <name evidence="7 8" type="primary">kduI</name>
    <name evidence="8" type="ORF">VA7868_02740</name>
</gene>
<dbReference type="GO" id="GO:0008697">
    <property type="term" value="F:4-deoxy-L-threo-5-hexosulose-uronate ketol-isomerase activity"/>
    <property type="evidence" value="ECO:0007669"/>
    <property type="project" value="UniProtKB-UniRule"/>
</dbReference>
<dbReference type="PIRSF" id="PIRSF006625">
    <property type="entry name" value="KduI"/>
    <property type="match status" value="1"/>
</dbReference>
<evidence type="ECO:0000313" key="8">
    <source>
        <dbReference type="EMBL" id="SHI23566.1"/>
    </source>
</evidence>
<dbReference type="InterPro" id="IPR011051">
    <property type="entry name" value="RmlC_Cupin_sf"/>
</dbReference>
<name>A0A1M5ZH22_9VIBR</name>
<comment type="catalytic activity">
    <reaction evidence="1 7">
        <text>5-dehydro-4-deoxy-D-glucuronate = 3-deoxy-D-glycero-2,5-hexodiulosonate</text>
        <dbReference type="Rhea" id="RHEA:23896"/>
        <dbReference type="ChEBI" id="CHEBI:17117"/>
        <dbReference type="ChEBI" id="CHEBI:29071"/>
        <dbReference type="EC" id="5.3.1.17"/>
    </reaction>
</comment>
<evidence type="ECO:0000256" key="6">
    <source>
        <dbReference type="ARBA" id="ARBA00023235"/>
    </source>
</evidence>
<dbReference type="PANTHER" id="PTHR38461:SF1">
    <property type="entry name" value="4-DEOXY-L-THREO-5-HEXOSULOSE-URONATE KETOL-ISOMERASE"/>
    <property type="match status" value="1"/>
</dbReference>
<comment type="pathway">
    <text evidence="2 7">Glycan metabolism; pectin degradation; 2-dehydro-3-deoxy-D-gluconate from pectin: step 4/5.</text>
</comment>
<sequence length="281" mass="32310">MRIHHNSHPEDAKNYDTSRLREEFLTEALFLPGEINIVYSHIDRMVAMGVCPEPEQTLALDHFVDSQSFGTTFFLERRELGIVNLGTTAEIRCHNGLSYRLEYLDALYLGQGEQAIEFTSLDQEQSAKLYCLSAPAHHSYPSRIIQRDQANQIELGTKENANERLITQYLHPEILPTCQLCMGITHLKTGSVWNTMPAHTHERRMEAYFYFNLDPSQVVFHLMGEPDETRHIVVRNHQLILSPSWSIHSGCGTQNYSFVWGMAGENQTFDDMDFVSMDDIR</sequence>
<dbReference type="CDD" id="cd20491">
    <property type="entry name" value="cupin_KduI_C"/>
    <property type="match status" value="1"/>
</dbReference>
<dbReference type="CDD" id="cd20294">
    <property type="entry name" value="cupin_KduI_N"/>
    <property type="match status" value="1"/>
</dbReference>
<evidence type="ECO:0000256" key="7">
    <source>
        <dbReference type="HAMAP-Rule" id="MF_00687"/>
    </source>
</evidence>
<dbReference type="GO" id="GO:0019698">
    <property type="term" value="P:D-galacturonate catabolic process"/>
    <property type="evidence" value="ECO:0007669"/>
    <property type="project" value="TreeGrafter"/>
</dbReference>
<dbReference type="Gene3D" id="2.60.120.520">
    <property type="entry name" value="pectin degrading enzyme 5-keto 4- deoxyuronate isomerase, domain 1"/>
    <property type="match status" value="1"/>
</dbReference>
<dbReference type="GO" id="GO:0008270">
    <property type="term" value="F:zinc ion binding"/>
    <property type="evidence" value="ECO:0007669"/>
    <property type="project" value="UniProtKB-UniRule"/>
</dbReference>
<dbReference type="InterPro" id="IPR014710">
    <property type="entry name" value="RmlC-like_jellyroll"/>
</dbReference>
<protein>
    <recommendedName>
        <fullName evidence="7">4-deoxy-L-threo-5-hexosulose-uronate ketol-isomerase</fullName>
        <ecNumber evidence="7">5.3.1.17</ecNumber>
    </recommendedName>
    <alternativeName>
        <fullName evidence="7">5-keto-4-deoxyuronate isomerase</fullName>
    </alternativeName>
    <alternativeName>
        <fullName evidence="7">DKI isomerase</fullName>
    </alternativeName>
</protein>
<dbReference type="RefSeq" id="WP_073604385.1">
    <property type="nucleotide sequence ID" value="NZ_FQXZ01000030.1"/>
</dbReference>
<dbReference type="GO" id="GO:0042840">
    <property type="term" value="P:D-glucuronate catabolic process"/>
    <property type="evidence" value="ECO:0007669"/>
    <property type="project" value="TreeGrafter"/>
</dbReference>
<dbReference type="InterPro" id="IPR027449">
    <property type="entry name" value="KduI_N"/>
</dbReference>
<comment type="cofactor">
    <cofactor evidence="7">
        <name>Zn(2+)</name>
        <dbReference type="ChEBI" id="CHEBI:29105"/>
    </cofactor>
    <text evidence="7">Binds 1 zinc ion per subunit.</text>
</comment>
<keyword evidence="6 7" id="KW-0413">Isomerase</keyword>
<accession>A0A1M5ZH22</accession>
<keyword evidence="4 7" id="KW-0479">Metal-binding</keyword>
<feature type="binding site" evidence="7">
    <location>
        <position position="199"/>
    </location>
    <ligand>
        <name>Zn(2+)</name>
        <dbReference type="ChEBI" id="CHEBI:29105"/>
    </ligand>
</feature>
<dbReference type="Pfam" id="PF04962">
    <property type="entry name" value="KduI"/>
    <property type="match status" value="1"/>
</dbReference>
<dbReference type="Gene3D" id="2.60.120.10">
    <property type="entry name" value="Jelly Rolls"/>
    <property type="match status" value="1"/>
</dbReference>
<dbReference type="InterPro" id="IPR007045">
    <property type="entry name" value="KduI"/>
</dbReference>
<dbReference type="UniPathway" id="UPA00545">
    <property type="reaction ID" value="UER00826"/>
</dbReference>
<evidence type="ECO:0000256" key="2">
    <source>
        <dbReference type="ARBA" id="ARBA00005148"/>
    </source>
</evidence>
<dbReference type="SUPFAM" id="SSF51182">
    <property type="entry name" value="RmlC-like cupins"/>
    <property type="match status" value="1"/>
</dbReference>
<feature type="binding site" evidence="7">
    <location>
        <position position="248"/>
    </location>
    <ligand>
        <name>Zn(2+)</name>
        <dbReference type="ChEBI" id="CHEBI:29105"/>
    </ligand>
</feature>
<dbReference type="HAMAP" id="MF_00687">
    <property type="entry name" value="KduI"/>
    <property type="match status" value="1"/>
</dbReference>
<evidence type="ECO:0000256" key="5">
    <source>
        <dbReference type="ARBA" id="ARBA00022833"/>
    </source>
</evidence>
<dbReference type="AlphaFoldDB" id="A0A1M5ZH22"/>
<evidence type="ECO:0000256" key="3">
    <source>
        <dbReference type="ARBA" id="ARBA00008086"/>
    </source>
</evidence>
<reference evidence="8 9" key="1">
    <citation type="submission" date="2016-11" db="EMBL/GenBank/DDBJ databases">
        <authorList>
            <person name="Jaros S."/>
            <person name="Januszkiewicz K."/>
            <person name="Wedrychowicz H."/>
        </authorList>
    </citation>
    <scope>NUCLEOTIDE SEQUENCE [LARGE SCALE GENOMIC DNA]</scope>
    <source>
        <strain evidence="8 9">CECT 7868</strain>
    </source>
</reference>
<feature type="binding site" evidence="7">
    <location>
        <position position="206"/>
    </location>
    <ligand>
        <name>Zn(2+)</name>
        <dbReference type="ChEBI" id="CHEBI:29105"/>
    </ligand>
</feature>
<evidence type="ECO:0000313" key="9">
    <source>
        <dbReference type="Proteomes" id="UP000184608"/>
    </source>
</evidence>
<dbReference type="NCBIfam" id="NF002091">
    <property type="entry name" value="PRK00924.1"/>
    <property type="match status" value="1"/>
</dbReference>
<dbReference type="Proteomes" id="UP000184608">
    <property type="component" value="Unassembled WGS sequence"/>
</dbReference>
<dbReference type="InterPro" id="IPR021120">
    <property type="entry name" value="KduI/IolB_isomerase"/>
</dbReference>
<dbReference type="OrthoDB" id="9770644at2"/>
<dbReference type="STRING" id="1216006.VA7868_02740"/>
<proteinExistence type="inferred from homology"/>
<dbReference type="PANTHER" id="PTHR38461">
    <property type="entry name" value="4-DEOXY-L-THREO-5-HEXOSULOSE-URONATE KETOL-ISOMERASE"/>
    <property type="match status" value="1"/>
</dbReference>
<evidence type="ECO:0000256" key="1">
    <source>
        <dbReference type="ARBA" id="ARBA00000552"/>
    </source>
</evidence>
<feature type="binding site" evidence="7">
    <location>
        <position position="201"/>
    </location>
    <ligand>
        <name>Zn(2+)</name>
        <dbReference type="ChEBI" id="CHEBI:29105"/>
    </ligand>
</feature>
<organism evidence="8 9">
    <name type="scientific">Vibrio aerogenes CECT 7868</name>
    <dbReference type="NCBI Taxonomy" id="1216006"/>
    <lineage>
        <taxon>Bacteria</taxon>
        <taxon>Pseudomonadati</taxon>
        <taxon>Pseudomonadota</taxon>
        <taxon>Gammaproteobacteria</taxon>
        <taxon>Vibrionales</taxon>
        <taxon>Vibrionaceae</taxon>
        <taxon>Vibrio</taxon>
    </lineage>
</organism>
<dbReference type="EC" id="5.3.1.17" evidence="7"/>
<evidence type="ECO:0000256" key="4">
    <source>
        <dbReference type="ARBA" id="ARBA00022723"/>
    </source>
</evidence>
<dbReference type="EMBL" id="FQXZ01000030">
    <property type="protein sequence ID" value="SHI23566.1"/>
    <property type="molecule type" value="Genomic_DNA"/>
</dbReference>
<keyword evidence="9" id="KW-1185">Reference proteome</keyword>